<accession>A0A9W9QTX6</accession>
<evidence type="ECO:0000256" key="1">
    <source>
        <dbReference type="SAM" id="MobiDB-lite"/>
    </source>
</evidence>
<feature type="region of interest" description="Disordered" evidence="1">
    <location>
        <begin position="1"/>
        <end position="51"/>
    </location>
</feature>
<gene>
    <name evidence="2" type="ORF">N7452_003654</name>
</gene>
<evidence type="ECO:0000313" key="3">
    <source>
        <dbReference type="Proteomes" id="UP001147695"/>
    </source>
</evidence>
<reference evidence="2" key="2">
    <citation type="journal article" date="2023" name="IMA Fungus">
        <title>Comparative genomic study of the Penicillium genus elucidates a diverse pangenome and 15 lateral gene transfer events.</title>
        <authorList>
            <person name="Petersen C."/>
            <person name="Sorensen T."/>
            <person name="Nielsen M.R."/>
            <person name="Sondergaard T.E."/>
            <person name="Sorensen J.L."/>
            <person name="Fitzpatrick D.A."/>
            <person name="Frisvad J.C."/>
            <person name="Nielsen K.L."/>
        </authorList>
    </citation>
    <scope>NUCLEOTIDE SEQUENCE</scope>
    <source>
        <strain evidence="2">IBT 35673</strain>
    </source>
</reference>
<proteinExistence type="predicted"/>
<comment type="caution">
    <text evidence="2">The sequence shown here is derived from an EMBL/GenBank/DDBJ whole genome shotgun (WGS) entry which is preliminary data.</text>
</comment>
<sequence length="125" mass="13145">MASLPTTNGPTSGQPNGLPNGLPNGQPNDQANENDQSGPAEGPFPIPTIDEIGPQGVMVHDIIRGEDGILQSVSFVEHCFALLPEAAIASANSEAEMATLEALRLDLHNCVARIRSLVDALEEHI</sequence>
<dbReference type="Proteomes" id="UP001147695">
    <property type="component" value="Unassembled WGS sequence"/>
</dbReference>
<feature type="compositionally biased region" description="Polar residues" evidence="1">
    <location>
        <begin position="1"/>
        <end position="37"/>
    </location>
</feature>
<dbReference type="EMBL" id="JAPZBQ010000002">
    <property type="protein sequence ID" value="KAJ5345650.1"/>
    <property type="molecule type" value="Genomic_DNA"/>
</dbReference>
<dbReference type="AlphaFoldDB" id="A0A9W9QTX6"/>
<protein>
    <submittedName>
        <fullName evidence="2">Uncharacterized protein</fullName>
    </submittedName>
</protein>
<name>A0A9W9QTX6_PENBR</name>
<reference evidence="2" key="1">
    <citation type="submission" date="2022-12" db="EMBL/GenBank/DDBJ databases">
        <authorList>
            <person name="Petersen C."/>
        </authorList>
    </citation>
    <scope>NUCLEOTIDE SEQUENCE</scope>
    <source>
        <strain evidence="2">IBT 35673</strain>
    </source>
</reference>
<organism evidence="2 3">
    <name type="scientific">Penicillium brevicompactum</name>
    <dbReference type="NCBI Taxonomy" id="5074"/>
    <lineage>
        <taxon>Eukaryota</taxon>
        <taxon>Fungi</taxon>
        <taxon>Dikarya</taxon>
        <taxon>Ascomycota</taxon>
        <taxon>Pezizomycotina</taxon>
        <taxon>Eurotiomycetes</taxon>
        <taxon>Eurotiomycetidae</taxon>
        <taxon>Eurotiales</taxon>
        <taxon>Aspergillaceae</taxon>
        <taxon>Penicillium</taxon>
    </lineage>
</organism>
<evidence type="ECO:0000313" key="2">
    <source>
        <dbReference type="EMBL" id="KAJ5345650.1"/>
    </source>
</evidence>